<sequence>MSSLLRAEITECDENGVTTKSSVTMNVAGPLTNPPTTVVPPVGSFGLMDEWKTTFPKLIATMRASLSTKRISFPSLLPFQPIPLNT</sequence>
<evidence type="ECO:0000313" key="2">
    <source>
        <dbReference type="Proteomes" id="UP001187471"/>
    </source>
</evidence>
<proteinExistence type="predicted"/>
<protein>
    <submittedName>
        <fullName evidence="1">Uncharacterized protein</fullName>
    </submittedName>
</protein>
<comment type="caution">
    <text evidence="1">The sequence shown here is derived from an EMBL/GenBank/DDBJ whole genome shotgun (WGS) entry which is preliminary data.</text>
</comment>
<dbReference type="EMBL" id="JAVXUO010002530">
    <property type="protein sequence ID" value="KAK2972224.1"/>
    <property type="molecule type" value="Genomic_DNA"/>
</dbReference>
<gene>
    <name evidence="1" type="ORF">RJ640_014282</name>
</gene>
<dbReference type="Proteomes" id="UP001187471">
    <property type="component" value="Unassembled WGS sequence"/>
</dbReference>
<dbReference type="AlphaFoldDB" id="A0AA88U5S3"/>
<organism evidence="1 2">
    <name type="scientific">Escallonia rubra</name>
    <dbReference type="NCBI Taxonomy" id="112253"/>
    <lineage>
        <taxon>Eukaryota</taxon>
        <taxon>Viridiplantae</taxon>
        <taxon>Streptophyta</taxon>
        <taxon>Embryophyta</taxon>
        <taxon>Tracheophyta</taxon>
        <taxon>Spermatophyta</taxon>
        <taxon>Magnoliopsida</taxon>
        <taxon>eudicotyledons</taxon>
        <taxon>Gunneridae</taxon>
        <taxon>Pentapetalae</taxon>
        <taxon>asterids</taxon>
        <taxon>campanulids</taxon>
        <taxon>Escalloniales</taxon>
        <taxon>Escalloniaceae</taxon>
        <taxon>Escallonia</taxon>
    </lineage>
</organism>
<evidence type="ECO:0000313" key="1">
    <source>
        <dbReference type="EMBL" id="KAK2972224.1"/>
    </source>
</evidence>
<reference evidence="1" key="1">
    <citation type="submission" date="2022-12" db="EMBL/GenBank/DDBJ databases">
        <title>Draft genome assemblies for two species of Escallonia (Escalloniales).</title>
        <authorList>
            <person name="Chanderbali A."/>
            <person name="Dervinis C."/>
            <person name="Anghel I."/>
            <person name="Soltis D."/>
            <person name="Soltis P."/>
            <person name="Zapata F."/>
        </authorList>
    </citation>
    <scope>NUCLEOTIDE SEQUENCE</scope>
    <source>
        <strain evidence="1">UCBG92.1500</strain>
        <tissue evidence="1">Leaf</tissue>
    </source>
</reference>
<keyword evidence="2" id="KW-1185">Reference proteome</keyword>
<name>A0AA88U5S3_9ASTE</name>
<accession>A0AA88U5S3</accession>